<evidence type="ECO:0000313" key="7">
    <source>
        <dbReference type="EMBL" id="MPN38031.1"/>
    </source>
</evidence>
<proteinExistence type="inferred from homology"/>
<organism evidence="7">
    <name type="scientific">bioreactor metagenome</name>
    <dbReference type="NCBI Taxonomy" id="1076179"/>
    <lineage>
        <taxon>unclassified sequences</taxon>
        <taxon>metagenomes</taxon>
        <taxon>ecological metagenomes</taxon>
    </lineage>
</organism>
<evidence type="ECO:0000256" key="1">
    <source>
        <dbReference type="ARBA" id="ARBA00003640"/>
    </source>
</evidence>
<dbReference type="GO" id="GO:0003723">
    <property type="term" value="F:RNA binding"/>
    <property type="evidence" value="ECO:0007669"/>
    <property type="project" value="UniProtKB-KW"/>
</dbReference>
<comment type="function">
    <text evidence="1">This subunit may be involved in monitoring complementarity of crRNA and target RNA.</text>
</comment>
<evidence type="ECO:0000256" key="2">
    <source>
        <dbReference type="ARBA" id="ARBA00006896"/>
    </source>
</evidence>
<evidence type="ECO:0000256" key="5">
    <source>
        <dbReference type="ARBA" id="ARBA00023118"/>
    </source>
</evidence>
<evidence type="ECO:0000256" key="4">
    <source>
        <dbReference type="ARBA" id="ARBA00022884"/>
    </source>
</evidence>
<name>A0A645HG94_9ZZZZ</name>
<evidence type="ECO:0000256" key="3">
    <source>
        <dbReference type="ARBA" id="ARBA00016118"/>
    </source>
</evidence>
<dbReference type="InterPro" id="IPR010149">
    <property type="entry name" value="CRISPR-assoc_prot_Csm2_III-A"/>
</dbReference>
<reference evidence="7" key="1">
    <citation type="submission" date="2019-08" db="EMBL/GenBank/DDBJ databases">
        <authorList>
            <person name="Kucharzyk K."/>
            <person name="Murdoch R.W."/>
            <person name="Higgins S."/>
            <person name="Loffler F."/>
        </authorList>
    </citation>
    <scope>NUCLEOTIDE SEQUENCE</scope>
</reference>
<keyword evidence="4" id="KW-0694">RNA-binding</keyword>
<protein>
    <recommendedName>
        <fullName evidence="3">CRISPR system Cms protein Csm2</fullName>
    </recommendedName>
    <alternativeName>
        <fullName evidence="6">CRISPR type III A-associated protein Csm2</fullName>
    </alternativeName>
</protein>
<comment type="caution">
    <text evidence="7">The sequence shown here is derived from an EMBL/GenBank/DDBJ whole genome shotgun (WGS) entry which is preliminary data.</text>
</comment>
<keyword evidence="5" id="KW-0051">Antiviral defense</keyword>
<sequence>MEDEEESFEDILPFILMLKSKADYKYRNGKNQKIPQVFRDFIFAGVDEIIKINTKQGFDDFCYMFEAVVGFIYGINGGK</sequence>
<dbReference type="GO" id="GO:0051607">
    <property type="term" value="P:defense response to virus"/>
    <property type="evidence" value="ECO:0007669"/>
    <property type="project" value="UniProtKB-KW"/>
</dbReference>
<evidence type="ECO:0000256" key="6">
    <source>
        <dbReference type="ARBA" id="ARBA00031723"/>
    </source>
</evidence>
<dbReference type="AlphaFoldDB" id="A0A645HG94"/>
<dbReference type="EMBL" id="VSSQ01093018">
    <property type="protein sequence ID" value="MPN38031.1"/>
    <property type="molecule type" value="Genomic_DNA"/>
</dbReference>
<gene>
    <name evidence="7" type="ORF">SDC9_185554</name>
</gene>
<accession>A0A645HG94</accession>
<comment type="similarity">
    <text evidence="2">Belongs to the CRISPR-associated Csm2 family.</text>
</comment>
<dbReference type="Pfam" id="PF03750">
    <property type="entry name" value="Csm2_III-A"/>
    <property type="match status" value="1"/>
</dbReference>